<accession>A0A8T3VLH4</accession>
<protein>
    <submittedName>
        <fullName evidence="1">Uncharacterized protein</fullName>
    </submittedName>
</protein>
<reference evidence="1" key="1">
    <citation type="submission" date="2019-04" db="EMBL/GenBank/DDBJ databases">
        <title>Evolution of Biomass-Degrading Anaerobic Consortia Revealed by Metagenomics.</title>
        <authorList>
            <person name="Peng X."/>
        </authorList>
    </citation>
    <scope>NUCLEOTIDE SEQUENCE</scope>
    <source>
        <strain evidence="1">SIG12</strain>
    </source>
</reference>
<dbReference type="RefSeq" id="WP_303737711.1">
    <property type="nucleotide sequence ID" value="NZ_SUTE01000086.1"/>
</dbReference>
<name>A0A8T3VLH4_9EURY</name>
<sequence length="62" mass="7570">MDDIERTKLEVQLRNQQRILNKKYAEEGLTDEILDEQIKLNQLRHEYDITDESEKVYEDFVQ</sequence>
<evidence type="ECO:0000313" key="1">
    <source>
        <dbReference type="EMBL" id="MBE6506063.1"/>
    </source>
</evidence>
<organism evidence="1 2">
    <name type="scientific">Methanobrevibacter millerae</name>
    <dbReference type="NCBI Taxonomy" id="230361"/>
    <lineage>
        <taxon>Archaea</taxon>
        <taxon>Methanobacteriati</taxon>
        <taxon>Methanobacteriota</taxon>
        <taxon>Methanomada group</taxon>
        <taxon>Methanobacteria</taxon>
        <taxon>Methanobacteriales</taxon>
        <taxon>Methanobacteriaceae</taxon>
        <taxon>Methanobrevibacter</taxon>
    </lineage>
</organism>
<dbReference type="EMBL" id="SUTE01000086">
    <property type="protein sequence ID" value="MBE6506063.1"/>
    <property type="molecule type" value="Genomic_DNA"/>
</dbReference>
<proteinExistence type="predicted"/>
<dbReference type="Proteomes" id="UP000762703">
    <property type="component" value="Unassembled WGS sequence"/>
</dbReference>
<evidence type="ECO:0000313" key="2">
    <source>
        <dbReference type="Proteomes" id="UP000762703"/>
    </source>
</evidence>
<dbReference type="AlphaFoldDB" id="A0A8T3VLH4"/>
<gene>
    <name evidence="1" type="ORF">E7Z73_10090</name>
</gene>
<comment type="caution">
    <text evidence="1">The sequence shown here is derived from an EMBL/GenBank/DDBJ whole genome shotgun (WGS) entry which is preliminary data.</text>
</comment>